<sequence length="217" mass="24140">MDPNEPNTPPQTLESDMVSSLLDALLATSRELNAASASATASATASASANPAAAPSASPNDNLATGQIWDIMSPEVLNPRVANHPVDISSNTPWANYTPAAHQSRLPRRHNGTYFVFHRDWPGARTPGRRMDMTMHSNAVDLVFDWLLVKGVDEHKLIAEVKQSIKLSRPGGWSMEERRWYEAVYVVLDERIRAQKLQQTLRELREEEEQELKGGTE</sequence>
<dbReference type="AlphaFoldDB" id="A0AAJ0HLJ8"/>
<evidence type="ECO:0000256" key="1">
    <source>
        <dbReference type="SAM" id="Coils"/>
    </source>
</evidence>
<gene>
    <name evidence="2" type="ORF">B0T25DRAFT_578960</name>
</gene>
<evidence type="ECO:0000313" key="2">
    <source>
        <dbReference type="EMBL" id="KAK3356791.1"/>
    </source>
</evidence>
<keyword evidence="3" id="KW-1185">Reference proteome</keyword>
<evidence type="ECO:0000313" key="3">
    <source>
        <dbReference type="Proteomes" id="UP001275084"/>
    </source>
</evidence>
<keyword evidence="1" id="KW-0175">Coiled coil</keyword>
<comment type="caution">
    <text evidence="2">The sequence shown here is derived from an EMBL/GenBank/DDBJ whole genome shotgun (WGS) entry which is preliminary data.</text>
</comment>
<reference evidence="2" key="1">
    <citation type="journal article" date="2023" name="Mol. Phylogenet. Evol.">
        <title>Genome-scale phylogeny and comparative genomics of the fungal order Sordariales.</title>
        <authorList>
            <person name="Hensen N."/>
            <person name="Bonometti L."/>
            <person name="Westerberg I."/>
            <person name="Brannstrom I.O."/>
            <person name="Guillou S."/>
            <person name="Cros-Aarteil S."/>
            <person name="Calhoun S."/>
            <person name="Haridas S."/>
            <person name="Kuo A."/>
            <person name="Mondo S."/>
            <person name="Pangilinan J."/>
            <person name="Riley R."/>
            <person name="LaButti K."/>
            <person name="Andreopoulos B."/>
            <person name="Lipzen A."/>
            <person name="Chen C."/>
            <person name="Yan M."/>
            <person name="Daum C."/>
            <person name="Ng V."/>
            <person name="Clum A."/>
            <person name="Steindorff A."/>
            <person name="Ohm R.A."/>
            <person name="Martin F."/>
            <person name="Silar P."/>
            <person name="Natvig D.O."/>
            <person name="Lalanne C."/>
            <person name="Gautier V."/>
            <person name="Ament-Velasquez S.L."/>
            <person name="Kruys A."/>
            <person name="Hutchinson M.I."/>
            <person name="Powell A.J."/>
            <person name="Barry K."/>
            <person name="Miller A.N."/>
            <person name="Grigoriev I.V."/>
            <person name="Debuchy R."/>
            <person name="Gladieux P."/>
            <person name="Hiltunen Thoren M."/>
            <person name="Johannesson H."/>
        </authorList>
    </citation>
    <scope>NUCLEOTIDE SEQUENCE</scope>
    <source>
        <strain evidence="2">CBS 955.72</strain>
    </source>
</reference>
<dbReference type="Proteomes" id="UP001275084">
    <property type="component" value="Unassembled WGS sequence"/>
</dbReference>
<name>A0AAJ0HLJ8_9PEZI</name>
<proteinExistence type="predicted"/>
<feature type="coiled-coil region" evidence="1">
    <location>
        <begin position="187"/>
        <end position="214"/>
    </location>
</feature>
<reference evidence="2" key="2">
    <citation type="submission" date="2023-06" db="EMBL/GenBank/DDBJ databases">
        <authorList>
            <consortium name="Lawrence Berkeley National Laboratory"/>
            <person name="Haridas S."/>
            <person name="Hensen N."/>
            <person name="Bonometti L."/>
            <person name="Westerberg I."/>
            <person name="Brannstrom I.O."/>
            <person name="Guillou S."/>
            <person name="Cros-Aarteil S."/>
            <person name="Calhoun S."/>
            <person name="Kuo A."/>
            <person name="Mondo S."/>
            <person name="Pangilinan J."/>
            <person name="Riley R."/>
            <person name="Labutti K."/>
            <person name="Andreopoulos B."/>
            <person name="Lipzen A."/>
            <person name="Chen C."/>
            <person name="Yanf M."/>
            <person name="Daum C."/>
            <person name="Ng V."/>
            <person name="Clum A."/>
            <person name="Steindorff A."/>
            <person name="Ohm R."/>
            <person name="Martin F."/>
            <person name="Silar P."/>
            <person name="Natvig D."/>
            <person name="Lalanne C."/>
            <person name="Gautier V."/>
            <person name="Ament-Velasquez S.L."/>
            <person name="Kruys A."/>
            <person name="Hutchinson M.I."/>
            <person name="Powell A.J."/>
            <person name="Barry K."/>
            <person name="Miller A.N."/>
            <person name="Grigoriev I.V."/>
            <person name="Debuchy R."/>
            <person name="Gladieux P."/>
            <person name="Thoren M.H."/>
            <person name="Johannesson H."/>
        </authorList>
    </citation>
    <scope>NUCLEOTIDE SEQUENCE</scope>
    <source>
        <strain evidence="2">CBS 955.72</strain>
    </source>
</reference>
<accession>A0AAJ0HLJ8</accession>
<protein>
    <submittedName>
        <fullName evidence="2">Uncharacterized protein</fullName>
    </submittedName>
</protein>
<dbReference type="EMBL" id="JAUIQD010000003">
    <property type="protein sequence ID" value="KAK3356791.1"/>
    <property type="molecule type" value="Genomic_DNA"/>
</dbReference>
<organism evidence="2 3">
    <name type="scientific">Lasiosphaeria hispida</name>
    <dbReference type="NCBI Taxonomy" id="260671"/>
    <lineage>
        <taxon>Eukaryota</taxon>
        <taxon>Fungi</taxon>
        <taxon>Dikarya</taxon>
        <taxon>Ascomycota</taxon>
        <taxon>Pezizomycotina</taxon>
        <taxon>Sordariomycetes</taxon>
        <taxon>Sordariomycetidae</taxon>
        <taxon>Sordariales</taxon>
        <taxon>Lasiosphaeriaceae</taxon>
        <taxon>Lasiosphaeria</taxon>
    </lineage>
</organism>